<evidence type="ECO:0000313" key="11">
    <source>
        <dbReference type="EMBL" id="NNG65794.1"/>
    </source>
</evidence>
<comment type="subcellular location">
    <subcellularLocation>
        <location evidence="1 8">Cell membrane</location>
        <topology evidence="1 8">Multi-pass membrane protein</topology>
    </subcellularLocation>
</comment>
<evidence type="ECO:0000313" key="10">
    <source>
        <dbReference type="EMBL" id="HBT49655.1"/>
    </source>
</evidence>
<evidence type="ECO:0000313" key="12">
    <source>
        <dbReference type="Proteomes" id="UP000264445"/>
    </source>
</evidence>
<reference evidence="11 13" key="2">
    <citation type="submission" date="2020-04" db="EMBL/GenBank/DDBJ databases">
        <title>Draft genome sequence of Caldanaerobacter sunterraneus. strain 1523vc isolated from Griffin hot spring, Kamchatka, Russia.</title>
        <authorList>
            <person name="Toshchakov S.V."/>
            <person name="Podosokorskaya O.A."/>
            <person name="Kublanov I.V."/>
            <person name="Korzhenkov A."/>
            <person name="Patrushev M.V."/>
        </authorList>
    </citation>
    <scope>NUCLEOTIDE SEQUENCE [LARGE SCALE GENOMIC DNA]</scope>
    <source>
        <strain evidence="11 13">1523vc</strain>
    </source>
</reference>
<sequence length="182" mass="19463">MIKTKDMTMASLFAAITFIMGFVKIPLPFSPVPITGQTFAVMLAGGLLNPVAAFLSLFVFDLLGAVGVPVFSGLTGGINVIVGPTGGYILSWPFAALFISLTLRNRKVNFFNVLLAYILFGIILVYIAGITQLSFVAGISLKKAIMVGALPFIPGDIIKAIVASYLTLKLKPVMEIYNKRQG</sequence>
<keyword evidence="4 8" id="KW-1003">Cell membrane</keyword>
<evidence type="ECO:0000256" key="4">
    <source>
        <dbReference type="ARBA" id="ARBA00022475"/>
    </source>
</evidence>
<organism evidence="10 12">
    <name type="scientific">Caldanaerobacter subterraneus</name>
    <dbReference type="NCBI Taxonomy" id="911092"/>
    <lineage>
        <taxon>Bacteria</taxon>
        <taxon>Bacillati</taxon>
        <taxon>Bacillota</taxon>
        <taxon>Clostridia</taxon>
        <taxon>Thermoanaerobacterales</taxon>
        <taxon>Thermoanaerobacteraceae</taxon>
        <taxon>Caldanaerobacter</taxon>
    </lineage>
</organism>
<dbReference type="EMBL" id="DOLB01000109">
    <property type="protein sequence ID" value="HBT49655.1"/>
    <property type="molecule type" value="Genomic_DNA"/>
</dbReference>
<evidence type="ECO:0000256" key="2">
    <source>
        <dbReference type="ARBA" id="ARBA00010692"/>
    </source>
</evidence>
<keyword evidence="5 9" id="KW-0812">Transmembrane</keyword>
<dbReference type="EMBL" id="JABEQB010000002">
    <property type="protein sequence ID" value="NNG65794.1"/>
    <property type="molecule type" value="Genomic_DNA"/>
</dbReference>
<evidence type="ECO:0000256" key="9">
    <source>
        <dbReference type="SAM" id="Phobius"/>
    </source>
</evidence>
<dbReference type="GO" id="GO:0005886">
    <property type="term" value="C:plasma membrane"/>
    <property type="evidence" value="ECO:0007669"/>
    <property type="project" value="UniProtKB-SubCell"/>
</dbReference>
<gene>
    <name evidence="10" type="ORF">DEA61_07495</name>
    <name evidence="11" type="ORF">HKI81_00775</name>
</gene>
<dbReference type="PANTHER" id="PTHR34295">
    <property type="entry name" value="BIOTIN TRANSPORTER BIOY"/>
    <property type="match status" value="1"/>
</dbReference>
<proteinExistence type="inferred from homology"/>
<dbReference type="Proteomes" id="UP000264445">
    <property type="component" value="Unassembled WGS sequence"/>
</dbReference>
<evidence type="ECO:0000256" key="5">
    <source>
        <dbReference type="ARBA" id="ARBA00022692"/>
    </source>
</evidence>
<dbReference type="Pfam" id="PF02632">
    <property type="entry name" value="BioY"/>
    <property type="match status" value="1"/>
</dbReference>
<dbReference type="OMA" id="AGYLWSY"/>
<feature type="transmembrane region" description="Helical" evidence="9">
    <location>
        <begin position="39"/>
        <end position="60"/>
    </location>
</feature>
<evidence type="ECO:0000256" key="3">
    <source>
        <dbReference type="ARBA" id="ARBA00022448"/>
    </source>
</evidence>
<feature type="transmembrane region" description="Helical" evidence="9">
    <location>
        <begin position="80"/>
        <end position="103"/>
    </location>
</feature>
<evidence type="ECO:0000313" key="13">
    <source>
        <dbReference type="Proteomes" id="UP000529861"/>
    </source>
</evidence>
<dbReference type="Gene3D" id="1.10.1760.20">
    <property type="match status" value="1"/>
</dbReference>
<dbReference type="InterPro" id="IPR003784">
    <property type="entry name" value="BioY"/>
</dbReference>
<evidence type="ECO:0000256" key="1">
    <source>
        <dbReference type="ARBA" id="ARBA00004651"/>
    </source>
</evidence>
<dbReference type="PIRSF" id="PIRSF016661">
    <property type="entry name" value="BioY"/>
    <property type="match status" value="1"/>
</dbReference>
<comment type="caution">
    <text evidence="10">The sequence shown here is derived from an EMBL/GenBank/DDBJ whole genome shotgun (WGS) entry which is preliminary data.</text>
</comment>
<protein>
    <recommendedName>
        <fullName evidence="8">Biotin transporter</fullName>
    </recommendedName>
</protein>
<reference evidence="10 12" key="1">
    <citation type="journal article" date="2018" name="Nat. Biotechnol.">
        <title>A standardized bacterial taxonomy based on genome phylogeny substantially revises the tree of life.</title>
        <authorList>
            <person name="Parks D.H."/>
            <person name="Chuvochina M."/>
            <person name="Waite D.W."/>
            <person name="Rinke C."/>
            <person name="Skarshewski A."/>
            <person name="Chaumeil P.A."/>
            <person name="Hugenholtz P."/>
        </authorList>
    </citation>
    <scope>NUCLEOTIDE SEQUENCE [LARGE SCALE GENOMIC DNA]</scope>
    <source>
        <strain evidence="10">UBA12544</strain>
    </source>
</reference>
<comment type="similarity">
    <text evidence="2 8">Belongs to the BioY family.</text>
</comment>
<dbReference type="GO" id="GO:0015225">
    <property type="term" value="F:biotin transmembrane transporter activity"/>
    <property type="evidence" value="ECO:0007669"/>
    <property type="project" value="UniProtKB-UniRule"/>
</dbReference>
<dbReference type="PANTHER" id="PTHR34295:SF4">
    <property type="entry name" value="BIOTIN TRANSPORTER BIOY-RELATED"/>
    <property type="match status" value="1"/>
</dbReference>
<accession>A0A124FCQ4</accession>
<feature type="transmembrane region" description="Helical" evidence="9">
    <location>
        <begin position="145"/>
        <end position="168"/>
    </location>
</feature>
<name>A0A124FCQ4_9THEO</name>
<evidence type="ECO:0000256" key="7">
    <source>
        <dbReference type="ARBA" id="ARBA00023136"/>
    </source>
</evidence>
<evidence type="ECO:0000256" key="8">
    <source>
        <dbReference type="PIRNR" id="PIRNR016661"/>
    </source>
</evidence>
<dbReference type="Proteomes" id="UP000529861">
    <property type="component" value="Unassembled WGS sequence"/>
</dbReference>
<feature type="transmembrane region" description="Helical" evidence="9">
    <location>
        <begin position="115"/>
        <end position="139"/>
    </location>
</feature>
<keyword evidence="3 8" id="KW-0813">Transport</keyword>
<keyword evidence="7 8" id="KW-0472">Membrane</keyword>
<keyword evidence="6 9" id="KW-1133">Transmembrane helix</keyword>
<dbReference type="AlphaFoldDB" id="A0A124FCQ4"/>
<feature type="transmembrane region" description="Helical" evidence="9">
    <location>
        <begin position="6"/>
        <end position="27"/>
    </location>
</feature>
<dbReference type="RefSeq" id="WP_011025172.1">
    <property type="nucleotide sequence ID" value="NZ_DOLB01000109.1"/>
</dbReference>
<evidence type="ECO:0000256" key="6">
    <source>
        <dbReference type="ARBA" id="ARBA00022989"/>
    </source>
</evidence>